<dbReference type="PANTHER" id="PTHR11709:SF394">
    <property type="entry name" value="FI03373P-RELATED"/>
    <property type="match status" value="1"/>
</dbReference>
<reference evidence="18 19" key="1">
    <citation type="submission" date="2024-03" db="EMBL/GenBank/DDBJ databases">
        <authorList>
            <person name="Gkanogiannis A."/>
            <person name="Becerra Lopez-Lavalle L."/>
        </authorList>
    </citation>
    <scope>NUCLEOTIDE SEQUENCE [LARGE SCALE GENOMIC DNA]</scope>
</reference>
<evidence type="ECO:0000256" key="3">
    <source>
        <dbReference type="ARBA" id="ARBA00010609"/>
    </source>
</evidence>
<comment type="subcellular location">
    <subcellularLocation>
        <location evidence="2">Secreted</location>
    </subcellularLocation>
</comment>
<evidence type="ECO:0000256" key="13">
    <source>
        <dbReference type="ARBA" id="ARBA00023180"/>
    </source>
</evidence>
<keyword evidence="9" id="KW-0677">Repeat</keyword>
<evidence type="ECO:0000256" key="12">
    <source>
        <dbReference type="ARBA" id="ARBA00023157"/>
    </source>
</evidence>
<dbReference type="InterPro" id="IPR034259">
    <property type="entry name" value="CuRO_1_AAO"/>
</dbReference>
<dbReference type="InterPro" id="IPR001117">
    <property type="entry name" value="Cu-oxidase_2nd"/>
</dbReference>
<name>A0ABP0Z8R6_9ROSI</name>
<keyword evidence="12" id="KW-1015">Disulfide bond</keyword>
<dbReference type="PROSITE" id="PS00079">
    <property type="entry name" value="MULTICOPPER_OXIDASE1"/>
    <property type="match status" value="1"/>
</dbReference>
<dbReference type="Pfam" id="PF07732">
    <property type="entry name" value="Cu-oxidase_3"/>
    <property type="match status" value="1"/>
</dbReference>
<sequence>MNSQEMAKVANQPLFPMPFLVIFLVLSIISGFGITLSEAVPIVRHYKWEVEYMFWSPDCVENVVMGINSQFPGPTIRANVGDTIIVEMINKLSTEGLVIHWHGILQKGTPWADGTASISQCATNSGETFIYRFVVDKAGTYFYHGHLGMQRAAGLYGSLIVDLEEGKKEPFHYDEDINLLLSDWWHKSIQKQEVGLSSNPMRWIGEPEAILINGRGQTNCSIAAKYNTSLKQCELKGDEQCAPFILQVKPNKTYRIRIASTTSLSALNFAIGNHQLLVVEADGNYVQPFLTSDIDIYSGESYSVLITTDQTPSENYWVSIGVRGRLPKTLSVLTLLNYLPNSVSKLPVSPPPETPDWEDYARSKNFTYRILAAMGSPKPPVKSNRRIFLLNTQNNVNGGFVKWAINNISLALPSTPYLAAMKIGINTTFDQNPPPETFPEDYDINNPPPNTNTKTGNGVYQYELGEIVDVILQNANTLNDKNSEIHPWHLHGHDFWVLGYGDGKFSAAMDEKKLNLKNPPLRNTVVIFPYGWTAIRFVADNPGVWPFHCHIEPHLHMGMGVVFAKGIHKVERIPTKALACGETAKVLINNPTKKP</sequence>
<keyword evidence="13" id="KW-0325">Glycoprotein</keyword>
<dbReference type="InterPro" id="IPR011707">
    <property type="entry name" value="Cu-oxidase-like_N"/>
</dbReference>
<feature type="domain" description="Plastocyanin-like" evidence="17">
    <location>
        <begin position="50"/>
        <end position="163"/>
    </location>
</feature>
<gene>
    <name evidence="18" type="ORF">CITCOLO1_LOCUS20479</name>
</gene>
<evidence type="ECO:0000256" key="10">
    <source>
        <dbReference type="ARBA" id="ARBA00023002"/>
    </source>
</evidence>
<evidence type="ECO:0000256" key="7">
    <source>
        <dbReference type="ARBA" id="ARBA00022525"/>
    </source>
</evidence>
<evidence type="ECO:0000256" key="5">
    <source>
        <dbReference type="ARBA" id="ARBA00012301"/>
    </source>
</evidence>
<dbReference type="Proteomes" id="UP001642487">
    <property type="component" value="Chromosome 8"/>
</dbReference>
<dbReference type="InterPro" id="IPR017760">
    <property type="entry name" value="L-ascorbate_oxidase_pln"/>
</dbReference>
<dbReference type="InterPro" id="IPR002355">
    <property type="entry name" value="Cu_oxidase_Cu_BS"/>
</dbReference>
<dbReference type="InterPro" id="IPR011706">
    <property type="entry name" value="Cu-oxidase_C"/>
</dbReference>
<keyword evidence="19" id="KW-1185">Reference proteome</keyword>
<evidence type="ECO:0000313" key="18">
    <source>
        <dbReference type="EMBL" id="CAK9328076.1"/>
    </source>
</evidence>
<evidence type="ECO:0000259" key="15">
    <source>
        <dbReference type="Pfam" id="PF00394"/>
    </source>
</evidence>
<dbReference type="CDD" id="cd13845">
    <property type="entry name" value="CuRO_1_AAO"/>
    <property type="match status" value="1"/>
</dbReference>
<dbReference type="InterPro" id="IPR045087">
    <property type="entry name" value="Cu-oxidase_fam"/>
</dbReference>
<dbReference type="InterPro" id="IPR033138">
    <property type="entry name" value="Cu_oxidase_CS"/>
</dbReference>
<organism evidence="18 19">
    <name type="scientific">Citrullus colocynthis</name>
    <name type="common">colocynth</name>
    <dbReference type="NCBI Taxonomy" id="252529"/>
    <lineage>
        <taxon>Eukaryota</taxon>
        <taxon>Viridiplantae</taxon>
        <taxon>Streptophyta</taxon>
        <taxon>Embryophyta</taxon>
        <taxon>Tracheophyta</taxon>
        <taxon>Spermatophyta</taxon>
        <taxon>Magnoliopsida</taxon>
        <taxon>eudicotyledons</taxon>
        <taxon>Gunneridae</taxon>
        <taxon>Pentapetalae</taxon>
        <taxon>rosids</taxon>
        <taxon>fabids</taxon>
        <taxon>Cucurbitales</taxon>
        <taxon>Cucurbitaceae</taxon>
        <taxon>Benincaseae</taxon>
        <taxon>Citrullus</taxon>
    </lineage>
</organism>
<dbReference type="EMBL" id="OZ021742">
    <property type="protein sequence ID" value="CAK9328076.1"/>
    <property type="molecule type" value="Genomic_DNA"/>
</dbReference>
<keyword evidence="11" id="KW-0186">Copper</keyword>
<comment type="catalytic activity">
    <reaction evidence="14">
        <text>4 L-ascorbate + O2 = 4 monodehydro-L-ascorbate radical + 2 H2O</text>
        <dbReference type="Rhea" id="RHEA:30243"/>
        <dbReference type="ChEBI" id="CHEBI:15377"/>
        <dbReference type="ChEBI" id="CHEBI:15379"/>
        <dbReference type="ChEBI" id="CHEBI:38290"/>
        <dbReference type="ChEBI" id="CHEBI:59513"/>
        <dbReference type="EC" id="1.10.3.3"/>
    </reaction>
</comment>
<dbReference type="Gene3D" id="2.60.40.420">
    <property type="entry name" value="Cupredoxins - blue copper proteins"/>
    <property type="match status" value="3"/>
</dbReference>
<evidence type="ECO:0000256" key="6">
    <source>
        <dbReference type="ARBA" id="ARBA00022095"/>
    </source>
</evidence>
<dbReference type="InterPro" id="IPR034267">
    <property type="entry name" value="CuRO_3_AAO"/>
</dbReference>
<evidence type="ECO:0000256" key="4">
    <source>
        <dbReference type="ARBA" id="ARBA00011473"/>
    </source>
</evidence>
<evidence type="ECO:0000256" key="1">
    <source>
        <dbReference type="ARBA" id="ARBA00001935"/>
    </source>
</evidence>
<dbReference type="Pfam" id="PF00394">
    <property type="entry name" value="Cu-oxidase"/>
    <property type="match status" value="1"/>
</dbReference>
<comment type="cofactor">
    <cofactor evidence="1">
        <name>Cu cation</name>
        <dbReference type="ChEBI" id="CHEBI:23378"/>
    </cofactor>
</comment>
<accession>A0ABP0Z8R6</accession>
<comment type="similarity">
    <text evidence="3">Belongs to the multicopper oxidase family.</text>
</comment>
<keyword evidence="7" id="KW-0964">Secreted</keyword>
<protein>
    <recommendedName>
        <fullName evidence="6">L-ascorbate oxidase</fullName>
        <ecNumber evidence="5">1.10.3.3</ecNumber>
    </recommendedName>
</protein>
<evidence type="ECO:0000313" key="19">
    <source>
        <dbReference type="Proteomes" id="UP001642487"/>
    </source>
</evidence>
<evidence type="ECO:0000256" key="9">
    <source>
        <dbReference type="ARBA" id="ARBA00022737"/>
    </source>
</evidence>
<dbReference type="PANTHER" id="PTHR11709">
    <property type="entry name" value="MULTI-COPPER OXIDASE"/>
    <property type="match status" value="1"/>
</dbReference>
<evidence type="ECO:0000256" key="8">
    <source>
        <dbReference type="ARBA" id="ARBA00022723"/>
    </source>
</evidence>
<dbReference type="CDD" id="cd13893">
    <property type="entry name" value="CuRO_3_AAO"/>
    <property type="match status" value="1"/>
</dbReference>
<proteinExistence type="inferred from homology"/>
<evidence type="ECO:0000259" key="17">
    <source>
        <dbReference type="Pfam" id="PF07732"/>
    </source>
</evidence>
<evidence type="ECO:0000256" key="2">
    <source>
        <dbReference type="ARBA" id="ARBA00004613"/>
    </source>
</evidence>
<dbReference type="InterPro" id="IPR008972">
    <property type="entry name" value="Cupredoxin"/>
</dbReference>
<dbReference type="NCBIfam" id="TIGR03388">
    <property type="entry name" value="ascorbase"/>
    <property type="match status" value="1"/>
</dbReference>
<comment type="subunit">
    <text evidence="4">Dimer.</text>
</comment>
<keyword evidence="8" id="KW-0479">Metal-binding</keyword>
<keyword evidence="10" id="KW-0560">Oxidoreductase</keyword>
<evidence type="ECO:0000256" key="11">
    <source>
        <dbReference type="ARBA" id="ARBA00023008"/>
    </source>
</evidence>
<evidence type="ECO:0000259" key="16">
    <source>
        <dbReference type="Pfam" id="PF07731"/>
    </source>
</evidence>
<feature type="domain" description="Plastocyanin-like" evidence="15">
    <location>
        <begin position="176"/>
        <end position="338"/>
    </location>
</feature>
<dbReference type="SUPFAM" id="SSF49503">
    <property type="entry name" value="Cupredoxins"/>
    <property type="match status" value="3"/>
</dbReference>
<dbReference type="Pfam" id="PF07731">
    <property type="entry name" value="Cu-oxidase_2"/>
    <property type="match status" value="1"/>
</dbReference>
<evidence type="ECO:0000256" key="14">
    <source>
        <dbReference type="ARBA" id="ARBA00048908"/>
    </source>
</evidence>
<feature type="domain" description="Plastocyanin-like" evidence="16">
    <location>
        <begin position="449"/>
        <end position="565"/>
    </location>
</feature>
<dbReference type="EC" id="1.10.3.3" evidence="5"/>
<dbReference type="PROSITE" id="PS00080">
    <property type="entry name" value="MULTICOPPER_OXIDASE2"/>
    <property type="match status" value="1"/>
</dbReference>